<dbReference type="SUPFAM" id="SSF52540">
    <property type="entry name" value="P-loop containing nucleoside triphosphate hydrolases"/>
    <property type="match status" value="1"/>
</dbReference>
<dbReference type="InterPro" id="IPR003439">
    <property type="entry name" value="ABC_transporter-like_ATP-bd"/>
</dbReference>
<organism evidence="5">
    <name type="scientific">marine metagenome</name>
    <dbReference type="NCBI Taxonomy" id="408172"/>
    <lineage>
        <taxon>unclassified sequences</taxon>
        <taxon>metagenomes</taxon>
        <taxon>ecological metagenomes</taxon>
    </lineage>
</organism>
<feature type="domain" description="ABC transporter" evidence="4">
    <location>
        <begin position="1"/>
        <end position="221"/>
    </location>
</feature>
<evidence type="ECO:0000256" key="2">
    <source>
        <dbReference type="ARBA" id="ARBA00022741"/>
    </source>
</evidence>
<dbReference type="Pfam" id="PF00005">
    <property type="entry name" value="ABC_tran"/>
    <property type="match status" value="1"/>
</dbReference>
<dbReference type="AlphaFoldDB" id="A0A382YQW6"/>
<evidence type="ECO:0000256" key="3">
    <source>
        <dbReference type="ARBA" id="ARBA00022840"/>
    </source>
</evidence>
<dbReference type="GO" id="GO:0016887">
    <property type="term" value="F:ATP hydrolysis activity"/>
    <property type="evidence" value="ECO:0007669"/>
    <property type="project" value="InterPro"/>
</dbReference>
<dbReference type="SMART" id="SM00382">
    <property type="entry name" value="AAA"/>
    <property type="match status" value="1"/>
</dbReference>
<dbReference type="InterPro" id="IPR027417">
    <property type="entry name" value="P-loop_NTPase"/>
</dbReference>
<proteinExistence type="predicted"/>
<keyword evidence="3" id="KW-0067">ATP-binding</keyword>
<accession>A0A382YQW6</accession>
<keyword evidence="1" id="KW-0813">Transport</keyword>
<name>A0A382YQW6_9ZZZZ</name>
<feature type="non-terminal residue" evidence="5">
    <location>
        <position position="1"/>
    </location>
</feature>
<dbReference type="InterPro" id="IPR003593">
    <property type="entry name" value="AAA+_ATPase"/>
</dbReference>
<dbReference type="PANTHER" id="PTHR42788:SF19">
    <property type="entry name" value="ALIPHATIC SULFONATES IMPORT ATP-BINDING PROTEIN SSUB 2"/>
    <property type="match status" value="1"/>
</dbReference>
<dbReference type="EMBL" id="UINC01177824">
    <property type="protein sequence ID" value="SVD85662.1"/>
    <property type="molecule type" value="Genomic_DNA"/>
</dbReference>
<dbReference type="GO" id="GO:0005524">
    <property type="term" value="F:ATP binding"/>
    <property type="evidence" value="ECO:0007669"/>
    <property type="project" value="UniProtKB-KW"/>
</dbReference>
<dbReference type="Gene3D" id="3.40.50.300">
    <property type="entry name" value="P-loop containing nucleotide triphosphate hydrolases"/>
    <property type="match status" value="1"/>
</dbReference>
<dbReference type="PROSITE" id="PS50893">
    <property type="entry name" value="ABC_TRANSPORTER_2"/>
    <property type="match status" value="1"/>
</dbReference>
<evidence type="ECO:0000259" key="4">
    <source>
        <dbReference type="PROSITE" id="PS50893"/>
    </source>
</evidence>
<evidence type="ECO:0000313" key="5">
    <source>
        <dbReference type="EMBL" id="SVD85662.1"/>
    </source>
</evidence>
<dbReference type="InterPro" id="IPR050166">
    <property type="entry name" value="ABC_transporter_ATP-bind"/>
</dbReference>
<gene>
    <name evidence="5" type="ORF">METZ01_LOCUS438516</name>
</gene>
<dbReference type="PROSITE" id="PS00211">
    <property type="entry name" value="ABC_TRANSPORTER_1"/>
    <property type="match status" value="1"/>
</dbReference>
<keyword evidence="2" id="KW-0547">Nucleotide-binding</keyword>
<dbReference type="InterPro" id="IPR017871">
    <property type="entry name" value="ABC_transporter-like_CS"/>
</dbReference>
<dbReference type="PANTHER" id="PTHR42788">
    <property type="entry name" value="TAURINE IMPORT ATP-BINDING PROTEIN-RELATED"/>
    <property type="match status" value="1"/>
</dbReference>
<reference evidence="5" key="1">
    <citation type="submission" date="2018-05" db="EMBL/GenBank/DDBJ databases">
        <authorList>
            <person name="Lanie J.A."/>
            <person name="Ng W.-L."/>
            <person name="Kazmierczak K.M."/>
            <person name="Andrzejewski T.M."/>
            <person name="Davidsen T.M."/>
            <person name="Wayne K.J."/>
            <person name="Tettelin H."/>
            <person name="Glass J.I."/>
            <person name="Rusch D."/>
            <person name="Podicherti R."/>
            <person name="Tsui H.-C.T."/>
            <person name="Winkler M.E."/>
        </authorList>
    </citation>
    <scope>NUCLEOTIDE SEQUENCE</scope>
</reference>
<evidence type="ECO:0000256" key="1">
    <source>
        <dbReference type="ARBA" id="ARBA00022448"/>
    </source>
</evidence>
<protein>
    <recommendedName>
        <fullName evidence="4">ABC transporter domain-containing protein</fullName>
    </recommendedName>
</protein>
<dbReference type="CDD" id="cd03293">
    <property type="entry name" value="ABC_NrtD_SsuB_transporters"/>
    <property type="match status" value="1"/>
</dbReference>
<sequence length="245" mass="27036">DGTIAIDRLDLDVEAGQFVALVGPSGCGKSTFLRLVAGLSEVSSGILTVDGLPPPEARAKHRRLAFVPQDPTLLRWRRVRDNVALPLELRHVPQADVRKRVDEALELVGLLDVGQMYPHQLSGGMRMRVSIARALATDPTLLLMDEPFGALDEITRQRLEDELLALWQECHFTCLFVTHSVQEAAYLSQRLLVMGPRPARIAAVHEIRFSGPRLPTLRTETTFVSLVANVTTDLSDAIETGRAFS</sequence>